<evidence type="ECO:0000256" key="6">
    <source>
        <dbReference type="SAM" id="MobiDB-lite"/>
    </source>
</evidence>
<keyword evidence="4 8" id="KW-0067">ATP-binding</keyword>
<dbReference type="PANTHER" id="PTHR42711">
    <property type="entry name" value="ABC TRANSPORTER ATP-BINDING PROTEIN"/>
    <property type="match status" value="1"/>
</dbReference>
<dbReference type="InterPro" id="IPR003439">
    <property type="entry name" value="ABC_transporter-like_ATP-bd"/>
</dbReference>
<dbReference type="GO" id="GO:0005524">
    <property type="term" value="F:ATP binding"/>
    <property type="evidence" value="ECO:0007669"/>
    <property type="project" value="UniProtKB-KW"/>
</dbReference>
<name>A0ABY1IBG3_9ACTO</name>
<sequence length="338" mass="34922">MSTPSLNITGLTRRFGSVTANDNIDLSVEPGSVVGLLGHNGAGKTTLVSQVVGLLRPDAGSIHVGSIDAVADPGAARRAVAIQPQSQAPIDGLTPRDAVEIAARLRGLSARDARAASLAMAEELGYGPWLTRRALPEGGGLSGGIRRLVGFAMAAVVPMPLLVLDEPTNDVDAARRRLLWEAVRRRADAGTGVLLVTHNVIEAEQVLDELVILDRGRVVASGTPASLRGADGALRLELRLAPGAASPLDEADESSAPRRASAAPALPAPALRTVRTGRRLLVTIPAPAAAACVDWAAGLHESGDIETYALSPSTLEDAYLALTEASGTDHDESEEIAA</sequence>
<keyword evidence="5" id="KW-0046">Antibiotic resistance</keyword>
<keyword evidence="9" id="KW-1185">Reference proteome</keyword>
<dbReference type="SMART" id="SM00382">
    <property type="entry name" value="AAA"/>
    <property type="match status" value="1"/>
</dbReference>
<comment type="caution">
    <text evidence="8">The sequence shown here is derived from an EMBL/GenBank/DDBJ whole genome shotgun (WGS) entry which is preliminary data.</text>
</comment>
<feature type="region of interest" description="Disordered" evidence="6">
    <location>
        <begin position="245"/>
        <end position="265"/>
    </location>
</feature>
<evidence type="ECO:0000313" key="8">
    <source>
        <dbReference type="EMBL" id="SHI93888.1"/>
    </source>
</evidence>
<dbReference type="PROSITE" id="PS50893">
    <property type="entry name" value="ABC_TRANSPORTER_2"/>
    <property type="match status" value="1"/>
</dbReference>
<dbReference type="PANTHER" id="PTHR42711:SF19">
    <property type="entry name" value="DOXORUBICIN RESISTANCE ATP-BINDING PROTEIN DRRA"/>
    <property type="match status" value="1"/>
</dbReference>
<dbReference type="Gene3D" id="3.40.50.300">
    <property type="entry name" value="P-loop containing nucleotide triphosphate hydrolases"/>
    <property type="match status" value="1"/>
</dbReference>
<proteinExistence type="predicted"/>
<dbReference type="SUPFAM" id="SSF52540">
    <property type="entry name" value="P-loop containing nucleoside triphosphate hydrolases"/>
    <property type="match status" value="1"/>
</dbReference>
<organism evidence="8 9">
    <name type="scientific">Actinomyces denticolens</name>
    <dbReference type="NCBI Taxonomy" id="52767"/>
    <lineage>
        <taxon>Bacteria</taxon>
        <taxon>Bacillati</taxon>
        <taxon>Actinomycetota</taxon>
        <taxon>Actinomycetes</taxon>
        <taxon>Actinomycetales</taxon>
        <taxon>Actinomycetaceae</taxon>
        <taxon>Actinomyces</taxon>
    </lineage>
</organism>
<comment type="subcellular location">
    <subcellularLocation>
        <location evidence="1">Cell membrane</location>
        <topology evidence="1">Peripheral membrane protein</topology>
    </subcellularLocation>
</comment>
<evidence type="ECO:0000259" key="7">
    <source>
        <dbReference type="PROSITE" id="PS50893"/>
    </source>
</evidence>
<dbReference type="Proteomes" id="UP000184390">
    <property type="component" value="Unassembled WGS sequence"/>
</dbReference>
<evidence type="ECO:0000256" key="3">
    <source>
        <dbReference type="ARBA" id="ARBA00022741"/>
    </source>
</evidence>
<keyword evidence="2" id="KW-0813">Transport</keyword>
<protein>
    <submittedName>
        <fullName evidence="8">ABC-2 type transport system ATP-binding protein</fullName>
    </submittedName>
</protein>
<evidence type="ECO:0000256" key="5">
    <source>
        <dbReference type="ARBA" id="ARBA00023251"/>
    </source>
</evidence>
<evidence type="ECO:0000256" key="2">
    <source>
        <dbReference type="ARBA" id="ARBA00022448"/>
    </source>
</evidence>
<evidence type="ECO:0000313" key="9">
    <source>
        <dbReference type="Proteomes" id="UP000184390"/>
    </source>
</evidence>
<keyword evidence="3" id="KW-0547">Nucleotide-binding</keyword>
<evidence type="ECO:0000256" key="4">
    <source>
        <dbReference type="ARBA" id="ARBA00022840"/>
    </source>
</evidence>
<gene>
    <name evidence="8" type="ORF">SAMN05216246_107103</name>
</gene>
<accession>A0ABY1IBG3</accession>
<dbReference type="InterPro" id="IPR027417">
    <property type="entry name" value="P-loop_NTPase"/>
</dbReference>
<dbReference type="EMBL" id="FQYL01000007">
    <property type="protein sequence ID" value="SHI93888.1"/>
    <property type="molecule type" value="Genomic_DNA"/>
</dbReference>
<dbReference type="InterPro" id="IPR003593">
    <property type="entry name" value="AAA+_ATPase"/>
</dbReference>
<dbReference type="RefSeq" id="WP_073453038.1">
    <property type="nucleotide sequence ID" value="NZ_BDIO01000006.1"/>
</dbReference>
<reference evidence="8 9" key="1">
    <citation type="submission" date="2016-11" db="EMBL/GenBank/DDBJ databases">
        <authorList>
            <person name="Varghese N."/>
            <person name="Submissions S."/>
        </authorList>
    </citation>
    <scope>NUCLEOTIDE SEQUENCE [LARGE SCALE GENOMIC DNA]</scope>
    <source>
        <strain evidence="8 9">PA</strain>
    </source>
</reference>
<evidence type="ECO:0000256" key="1">
    <source>
        <dbReference type="ARBA" id="ARBA00004202"/>
    </source>
</evidence>
<dbReference type="Pfam" id="PF00005">
    <property type="entry name" value="ABC_tran"/>
    <property type="match status" value="1"/>
</dbReference>
<dbReference type="InterPro" id="IPR050763">
    <property type="entry name" value="ABC_transporter_ATP-binding"/>
</dbReference>
<feature type="domain" description="ABC transporter" evidence="7">
    <location>
        <begin position="6"/>
        <end position="240"/>
    </location>
</feature>